<dbReference type="SUPFAM" id="SSF51735">
    <property type="entry name" value="NAD(P)-binding Rossmann-fold domains"/>
    <property type="match status" value="1"/>
</dbReference>
<reference evidence="2 3" key="1">
    <citation type="submission" date="2024-02" db="EMBL/GenBank/DDBJ databases">
        <title>A novel Wenzhouxiangellaceae bacterium, isolated from coastal sediments.</title>
        <authorList>
            <person name="Du Z.-J."/>
            <person name="Ye Y.-Q."/>
            <person name="Zhang X.-Y."/>
        </authorList>
    </citation>
    <scope>NUCLEOTIDE SEQUENCE [LARGE SCALE GENOMIC DNA]</scope>
    <source>
        <strain evidence="2 3">CH-27</strain>
    </source>
</reference>
<evidence type="ECO:0000313" key="3">
    <source>
        <dbReference type="Proteomes" id="UP001359886"/>
    </source>
</evidence>
<dbReference type="RefSeq" id="WP_354694656.1">
    <property type="nucleotide sequence ID" value="NZ_JAZHOG010000004.1"/>
</dbReference>
<keyword evidence="2" id="KW-0560">Oxidoreductase</keyword>
<name>A0AAW9REQ9_9GAMM</name>
<dbReference type="PRINTS" id="PR00080">
    <property type="entry name" value="SDRFAMILY"/>
</dbReference>
<dbReference type="NCBIfam" id="TIGR01963">
    <property type="entry name" value="PHB_DH"/>
    <property type="match status" value="1"/>
</dbReference>
<dbReference type="GO" id="GO:0032787">
    <property type="term" value="P:monocarboxylic acid metabolic process"/>
    <property type="evidence" value="ECO:0007669"/>
    <property type="project" value="UniProtKB-ARBA"/>
</dbReference>
<keyword evidence="3" id="KW-1185">Reference proteome</keyword>
<dbReference type="AlphaFoldDB" id="A0AAW9REQ9"/>
<sequence>MGAEQSLRGRQALVTGSTSGIGLGIARALAKAGCNLTLNGFGDAAEIESIRADLAAEAAVEVAYDGADMRRPADIEAMVDGHVERFGGLDILVNNAGIQHVSPVEEFPVDKWDDIIAINLSSSFHTIRAAISGMAERGWGRVINVASAHALVASPFKAAYVAAKHGVAGLTKTVALEYAEKGVTVNAIAPGYVETPLVTGQIADTARARGISEEEVVRDVMLLAQPTRKLITIEQVAAMALYLCSDAAGAVTGTVLSIDGGWTAK</sequence>
<evidence type="ECO:0000313" key="2">
    <source>
        <dbReference type="EMBL" id="MEJ8567330.1"/>
    </source>
</evidence>
<dbReference type="InterPro" id="IPR036291">
    <property type="entry name" value="NAD(P)-bd_dom_sf"/>
</dbReference>
<dbReference type="EC" id="1.1.1.30" evidence="2"/>
<dbReference type="EMBL" id="JAZHOG010000004">
    <property type="protein sequence ID" value="MEJ8567330.1"/>
    <property type="molecule type" value="Genomic_DNA"/>
</dbReference>
<dbReference type="PANTHER" id="PTHR42879">
    <property type="entry name" value="3-OXOACYL-(ACYL-CARRIER-PROTEIN) REDUCTASE"/>
    <property type="match status" value="1"/>
</dbReference>
<dbReference type="FunFam" id="3.40.50.720:FF:000084">
    <property type="entry name" value="Short-chain dehydrogenase reductase"/>
    <property type="match status" value="1"/>
</dbReference>
<comment type="caution">
    <text evidence="2">The sequence shown here is derived from an EMBL/GenBank/DDBJ whole genome shotgun (WGS) entry which is preliminary data.</text>
</comment>
<dbReference type="Proteomes" id="UP001359886">
    <property type="component" value="Unassembled WGS sequence"/>
</dbReference>
<gene>
    <name evidence="2" type="ORF">V3330_06795</name>
</gene>
<organism evidence="2 3">
    <name type="scientific">Elongatibacter sediminis</name>
    <dbReference type="NCBI Taxonomy" id="3119006"/>
    <lineage>
        <taxon>Bacteria</taxon>
        <taxon>Pseudomonadati</taxon>
        <taxon>Pseudomonadota</taxon>
        <taxon>Gammaproteobacteria</taxon>
        <taxon>Chromatiales</taxon>
        <taxon>Wenzhouxiangellaceae</taxon>
        <taxon>Elongatibacter</taxon>
    </lineage>
</organism>
<comment type="similarity">
    <text evidence="1">Belongs to the short-chain dehydrogenases/reductases (SDR) family.</text>
</comment>
<dbReference type="InterPro" id="IPR050259">
    <property type="entry name" value="SDR"/>
</dbReference>
<proteinExistence type="inferred from homology"/>
<dbReference type="InterPro" id="IPR002347">
    <property type="entry name" value="SDR_fam"/>
</dbReference>
<dbReference type="InterPro" id="IPR011294">
    <property type="entry name" value="3-OHbutyrate_DH"/>
</dbReference>
<evidence type="ECO:0000256" key="1">
    <source>
        <dbReference type="ARBA" id="ARBA00006484"/>
    </source>
</evidence>
<protein>
    <submittedName>
        <fullName evidence="2">3-hydroxybutyrate dehydrogenase</fullName>
        <ecNumber evidence="2">1.1.1.30</ecNumber>
    </submittedName>
</protein>
<dbReference type="GO" id="GO:0003858">
    <property type="term" value="F:3-hydroxybutyrate dehydrogenase activity"/>
    <property type="evidence" value="ECO:0007669"/>
    <property type="project" value="UniProtKB-EC"/>
</dbReference>
<dbReference type="PANTHER" id="PTHR42879:SF2">
    <property type="entry name" value="3-OXOACYL-[ACYL-CARRIER-PROTEIN] REDUCTASE FABG"/>
    <property type="match status" value="1"/>
</dbReference>
<dbReference type="NCBIfam" id="NF009093">
    <property type="entry name" value="PRK12429.1"/>
    <property type="match status" value="1"/>
</dbReference>
<accession>A0AAW9REQ9</accession>
<dbReference type="Gene3D" id="3.40.50.720">
    <property type="entry name" value="NAD(P)-binding Rossmann-like Domain"/>
    <property type="match status" value="1"/>
</dbReference>
<dbReference type="PROSITE" id="PS00061">
    <property type="entry name" value="ADH_SHORT"/>
    <property type="match status" value="1"/>
</dbReference>
<dbReference type="Pfam" id="PF13561">
    <property type="entry name" value="adh_short_C2"/>
    <property type="match status" value="1"/>
</dbReference>
<dbReference type="PRINTS" id="PR00081">
    <property type="entry name" value="GDHRDH"/>
</dbReference>
<dbReference type="InterPro" id="IPR020904">
    <property type="entry name" value="Sc_DH/Rdtase_CS"/>
</dbReference>